<accession>A0ABX8B6Z9</accession>
<dbReference type="Gene3D" id="2.30.42.10">
    <property type="match status" value="1"/>
</dbReference>
<sequence length="694" mass="77586">MMPFSVRTFRVRSLPLRPAGFPSQLLLWFFLLGWTPLLAVAQPTVDYRITISAPGDDEARIEMTIRNLDGRETLDVALPAWTPGSYEILNHAKHLFELTAQGAEGQPLLLRRRDKQTWRVRCAGQSTVILRYGLLCDRQSVDSNWLGPDYGQLAGAATLLYVPDGRHWPTTLAFNLPQGWQAALPLPRRTDQRYTAESYDALIDAPIAVGRLTRLEISVRNKPIAIVTTRPPKDPAGLQKVVRTIIETYADLMGGLPFEQYMFQYLPFADEDDERLEGLEHANGTLINYAPEDLLDQPQAKNWLVVTAHEFFHAWNVKRLRPREFADYTLDRELYTPQLWFAEGVTEYYAWRGLRRAGLISAADFDEAIRSALTYLANNPAAGQVSLAEASIGTWLTGTSSFEDIPLDYYRKGFIVGLLLDIEIRTRTSNARGLDDLMRQLMRDFPPESQGYRHEDIIATASKLAGTDLESWFRRYVEGTDELPLETALNHIGMAMLAEPMTELDFGFELEATPAGLEIVEIDPDSPAGESDLEEGDLLRTVAGKPVRSEADFAAVLSTLQPEKPVRLTVLREKTPSDRHCDAGGHHHARCGRRPPAQPHPGPEGSAGGVAWRVKSLASGLEALLAAPDVISGERNVPWENGDVTVPNRHVRTEAFHISRRRAAEVRHKVSRRLSVAGDDVIVQTMLVYDVDMG</sequence>
<dbReference type="EMBL" id="CP072643">
    <property type="protein sequence ID" value="QUV95339.1"/>
    <property type="molecule type" value="Genomic_DNA"/>
</dbReference>
<dbReference type="Pfam" id="PF05299">
    <property type="entry name" value="Peptidase_M61"/>
    <property type="match status" value="1"/>
</dbReference>
<evidence type="ECO:0000256" key="1">
    <source>
        <dbReference type="SAM" id="MobiDB-lite"/>
    </source>
</evidence>
<protein>
    <submittedName>
        <fullName evidence="3">M61 family metallopeptidase</fullName>
    </submittedName>
</protein>
<dbReference type="Gene3D" id="1.10.390.10">
    <property type="entry name" value="Neutral Protease Domain 2"/>
    <property type="match status" value="1"/>
</dbReference>
<dbReference type="InterPro" id="IPR040756">
    <property type="entry name" value="Peptidase_M61_N"/>
</dbReference>
<feature type="region of interest" description="Disordered" evidence="1">
    <location>
        <begin position="575"/>
        <end position="608"/>
    </location>
</feature>
<evidence type="ECO:0000259" key="2">
    <source>
        <dbReference type="PROSITE" id="PS50106"/>
    </source>
</evidence>
<name>A0ABX8B6Z9_9BACT</name>
<dbReference type="Pfam" id="PF17899">
    <property type="entry name" value="Peptidase_M61_N"/>
    <property type="match status" value="1"/>
</dbReference>
<feature type="domain" description="PDZ" evidence="2">
    <location>
        <begin position="494"/>
        <end position="574"/>
    </location>
</feature>
<reference evidence="3 4" key="1">
    <citation type="submission" date="2021-03" db="EMBL/GenBank/DDBJ databases">
        <title>Genomic and phenotypic characterization of Chloracidobacterium isolates provides evidence for multiple species.</title>
        <authorList>
            <person name="Saini M.K."/>
            <person name="Costas A.M.G."/>
            <person name="Tank M."/>
            <person name="Bryant D.A."/>
        </authorList>
    </citation>
    <scope>NUCLEOTIDE SEQUENCE [LARGE SCALE GENOMIC DNA]</scope>
    <source>
        <strain evidence="3 4">N</strain>
    </source>
</reference>
<dbReference type="PROSITE" id="PS50106">
    <property type="entry name" value="PDZ"/>
    <property type="match status" value="1"/>
</dbReference>
<dbReference type="Pfam" id="PF13180">
    <property type="entry name" value="PDZ_2"/>
    <property type="match status" value="1"/>
</dbReference>
<dbReference type="InterPro" id="IPR007963">
    <property type="entry name" value="Peptidase_M61_catalytic"/>
</dbReference>
<dbReference type="InterPro" id="IPR001478">
    <property type="entry name" value="PDZ"/>
</dbReference>
<evidence type="ECO:0000313" key="3">
    <source>
        <dbReference type="EMBL" id="QUV95339.1"/>
    </source>
</evidence>
<dbReference type="SUPFAM" id="SSF55486">
    <property type="entry name" value="Metalloproteases ('zincins'), catalytic domain"/>
    <property type="match status" value="1"/>
</dbReference>
<dbReference type="RefSeq" id="WP_211423569.1">
    <property type="nucleotide sequence ID" value="NZ_CP072643.1"/>
</dbReference>
<feature type="compositionally biased region" description="Basic and acidic residues" evidence="1">
    <location>
        <begin position="575"/>
        <end position="585"/>
    </location>
</feature>
<keyword evidence="4" id="KW-1185">Reference proteome</keyword>
<proteinExistence type="predicted"/>
<organism evidence="3 4">
    <name type="scientific">Chloracidobacterium sp. N</name>
    <dbReference type="NCBI Taxonomy" id="2821540"/>
    <lineage>
        <taxon>Bacteria</taxon>
        <taxon>Pseudomonadati</taxon>
        <taxon>Acidobacteriota</taxon>
        <taxon>Terriglobia</taxon>
        <taxon>Terriglobales</taxon>
        <taxon>Acidobacteriaceae</taxon>
        <taxon>Chloracidobacterium</taxon>
        <taxon>Chloracidobacterium aggregatum</taxon>
    </lineage>
</organism>
<dbReference type="SMART" id="SM00228">
    <property type="entry name" value="PDZ"/>
    <property type="match status" value="1"/>
</dbReference>
<dbReference type="InterPro" id="IPR036034">
    <property type="entry name" value="PDZ_sf"/>
</dbReference>
<dbReference type="Proteomes" id="UP000677668">
    <property type="component" value="Chromosome 2"/>
</dbReference>
<evidence type="ECO:0000313" key="4">
    <source>
        <dbReference type="Proteomes" id="UP000677668"/>
    </source>
</evidence>
<dbReference type="SUPFAM" id="SSF50156">
    <property type="entry name" value="PDZ domain-like"/>
    <property type="match status" value="1"/>
</dbReference>
<gene>
    <name evidence="3" type="ORF">J8C05_15120</name>
</gene>
<dbReference type="InterPro" id="IPR027268">
    <property type="entry name" value="Peptidase_M4/M1_CTD_sf"/>
</dbReference>
<dbReference type="Gene3D" id="2.60.40.3650">
    <property type="match status" value="1"/>
</dbReference>